<evidence type="ECO:0008006" key="8">
    <source>
        <dbReference type="Google" id="ProtNLM"/>
    </source>
</evidence>
<name>X1A8E2_9ZZZZ</name>
<comment type="subcellular location">
    <subcellularLocation>
        <location evidence="1">Membrane</location>
        <topology evidence="1">Multi-pass membrane protein</topology>
    </subcellularLocation>
</comment>
<proteinExistence type="inferred from homology"/>
<dbReference type="GO" id="GO:0015499">
    <property type="term" value="F:formate transmembrane transporter activity"/>
    <property type="evidence" value="ECO:0007669"/>
    <property type="project" value="TreeGrafter"/>
</dbReference>
<dbReference type="InterPro" id="IPR000292">
    <property type="entry name" value="For/NO2_transpt"/>
</dbReference>
<dbReference type="NCBIfam" id="TIGR00790">
    <property type="entry name" value="fnt"/>
    <property type="match status" value="1"/>
</dbReference>
<dbReference type="PANTHER" id="PTHR30520">
    <property type="entry name" value="FORMATE TRANSPORTER-RELATED"/>
    <property type="match status" value="1"/>
</dbReference>
<evidence type="ECO:0000256" key="3">
    <source>
        <dbReference type="ARBA" id="ARBA00022989"/>
    </source>
</evidence>
<feature type="transmembrane region" description="Helical" evidence="6">
    <location>
        <begin position="60"/>
        <end position="84"/>
    </location>
</feature>
<evidence type="ECO:0000256" key="6">
    <source>
        <dbReference type="SAM" id="Phobius"/>
    </source>
</evidence>
<feature type="transmembrane region" description="Helical" evidence="6">
    <location>
        <begin position="105"/>
        <end position="125"/>
    </location>
</feature>
<organism evidence="7">
    <name type="scientific">marine sediment metagenome</name>
    <dbReference type="NCBI Taxonomy" id="412755"/>
    <lineage>
        <taxon>unclassified sequences</taxon>
        <taxon>metagenomes</taxon>
        <taxon>ecological metagenomes</taxon>
    </lineage>
</organism>
<sequence length="275" mass="29695">AEMAKRVETASAAKAKLSFLSLFMLSILAGSFIAFGAEFCTLVIFDSNLSIGLTKLLGGIAFSLGLILVIVAGAELFTGNNLVMMGFASGVVTYKQLLKNWSVSYLGNFLGSLVVVFLMFFTNLWKMKDYMLGAKAVLIAADKVNLTFLEAFSRGILCNALVCLAVWLCFSARTVVSKIAAIIFPITAFVASGFEHSIANMYFIPMGILLRQNESVANAILKIAPDSDLDRLNVLGFLGNLLPVTIGNIIGGAVMVGLVYWLIIVLPERLKKKKL</sequence>
<feature type="transmembrane region" description="Helical" evidence="6">
    <location>
        <begin position="151"/>
        <end position="170"/>
    </location>
</feature>
<evidence type="ECO:0000313" key="7">
    <source>
        <dbReference type="EMBL" id="GAG56456.1"/>
    </source>
</evidence>
<evidence type="ECO:0000256" key="5">
    <source>
        <dbReference type="ARBA" id="ARBA00049660"/>
    </source>
</evidence>
<keyword evidence="3 6" id="KW-1133">Transmembrane helix</keyword>
<protein>
    <recommendedName>
        <fullName evidence="8">Formate/nitrite transporter</fullName>
    </recommendedName>
</protein>
<dbReference type="Pfam" id="PF01226">
    <property type="entry name" value="Form_Nir_trans"/>
    <property type="match status" value="1"/>
</dbReference>
<keyword evidence="2 6" id="KW-0812">Transmembrane</keyword>
<reference evidence="7" key="1">
    <citation type="journal article" date="2014" name="Front. Microbiol.">
        <title>High frequency of phylogenetically diverse reductive dehalogenase-homologous genes in deep subseafloor sedimentary metagenomes.</title>
        <authorList>
            <person name="Kawai M."/>
            <person name="Futagami T."/>
            <person name="Toyoda A."/>
            <person name="Takaki Y."/>
            <person name="Nishi S."/>
            <person name="Hori S."/>
            <person name="Arai W."/>
            <person name="Tsubouchi T."/>
            <person name="Morono Y."/>
            <person name="Uchiyama I."/>
            <person name="Ito T."/>
            <person name="Fujiyama A."/>
            <person name="Inagaki F."/>
            <person name="Takami H."/>
        </authorList>
    </citation>
    <scope>NUCLEOTIDE SEQUENCE</scope>
    <source>
        <strain evidence="7">Expedition CK06-06</strain>
    </source>
</reference>
<gene>
    <name evidence="7" type="ORF">S01H4_03271</name>
</gene>
<feature type="transmembrane region" description="Helical" evidence="6">
    <location>
        <begin position="241"/>
        <end position="266"/>
    </location>
</feature>
<dbReference type="GO" id="GO:0005886">
    <property type="term" value="C:plasma membrane"/>
    <property type="evidence" value="ECO:0007669"/>
    <property type="project" value="TreeGrafter"/>
</dbReference>
<evidence type="ECO:0000256" key="2">
    <source>
        <dbReference type="ARBA" id="ARBA00022692"/>
    </source>
</evidence>
<dbReference type="PANTHER" id="PTHR30520:SF6">
    <property type="entry name" value="FORMATE_NITRATE FAMILY TRANSPORTER (EUROFUNG)"/>
    <property type="match status" value="1"/>
</dbReference>
<dbReference type="EMBL" id="BART01000789">
    <property type="protein sequence ID" value="GAG56456.1"/>
    <property type="molecule type" value="Genomic_DNA"/>
</dbReference>
<evidence type="ECO:0000256" key="4">
    <source>
        <dbReference type="ARBA" id="ARBA00023136"/>
    </source>
</evidence>
<keyword evidence="4 6" id="KW-0472">Membrane</keyword>
<comment type="caution">
    <text evidence="7">The sequence shown here is derived from an EMBL/GenBank/DDBJ whole genome shotgun (WGS) entry which is preliminary data.</text>
</comment>
<evidence type="ECO:0000256" key="1">
    <source>
        <dbReference type="ARBA" id="ARBA00004141"/>
    </source>
</evidence>
<dbReference type="PROSITE" id="PS01005">
    <property type="entry name" value="FORMATE_NITRITE_TP_1"/>
    <property type="match status" value="1"/>
</dbReference>
<dbReference type="InterPro" id="IPR024002">
    <property type="entry name" value="For/NO2_transpt_CS"/>
</dbReference>
<feature type="non-terminal residue" evidence="7">
    <location>
        <position position="1"/>
    </location>
</feature>
<comment type="similarity">
    <text evidence="5">Belongs to the FNT transporter (TC 1.A.16) family.</text>
</comment>
<dbReference type="AlphaFoldDB" id="X1A8E2"/>
<dbReference type="InterPro" id="IPR023271">
    <property type="entry name" value="Aquaporin-like"/>
</dbReference>
<dbReference type="Gene3D" id="1.20.1080.10">
    <property type="entry name" value="Glycerol uptake facilitator protein"/>
    <property type="match status" value="1"/>
</dbReference>
<accession>X1A8E2</accession>
<feature type="transmembrane region" description="Helical" evidence="6">
    <location>
        <begin position="182"/>
        <end position="204"/>
    </location>
</feature>